<dbReference type="PROSITE" id="PS00616">
    <property type="entry name" value="HIS_ACID_PHOSPHAT_1"/>
    <property type="match status" value="1"/>
</dbReference>
<dbReference type="InterPro" id="IPR029033">
    <property type="entry name" value="His_PPase_superfam"/>
</dbReference>
<dbReference type="PANTHER" id="PTHR11567:SF210">
    <property type="entry name" value="ACID PHOSPHATASE 5-RELATED"/>
    <property type="match status" value="1"/>
</dbReference>
<dbReference type="PROSITE" id="PS00778">
    <property type="entry name" value="HIS_ACID_PHOSPHAT_2"/>
    <property type="match status" value="1"/>
</dbReference>
<comment type="similarity">
    <text evidence="2">Belongs to the histidine acid phosphatase family.</text>
</comment>
<dbReference type="CDD" id="cd07061">
    <property type="entry name" value="HP_HAP_like"/>
    <property type="match status" value="1"/>
</dbReference>
<dbReference type="Gene3D" id="3.40.50.1240">
    <property type="entry name" value="Phosphoglycerate mutase-like"/>
    <property type="match status" value="1"/>
</dbReference>
<keyword evidence="3" id="KW-0472">Membrane</keyword>
<evidence type="ECO:0000256" key="2">
    <source>
        <dbReference type="ARBA" id="ARBA00005375"/>
    </source>
</evidence>
<dbReference type="Pfam" id="PF00328">
    <property type="entry name" value="His_Phos_2"/>
    <property type="match status" value="1"/>
</dbReference>
<keyword evidence="3" id="KW-0812">Transmembrane</keyword>
<dbReference type="Proteomes" id="UP001152747">
    <property type="component" value="Unassembled WGS sequence"/>
</dbReference>
<dbReference type="OrthoDB" id="5821688at2759"/>
<organism evidence="4 5">
    <name type="scientific">Caenorhabditis angaria</name>
    <dbReference type="NCBI Taxonomy" id="860376"/>
    <lineage>
        <taxon>Eukaryota</taxon>
        <taxon>Metazoa</taxon>
        <taxon>Ecdysozoa</taxon>
        <taxon>Nematoda</taxon>
        <taxon>Chromadorea</taxon>
        <taxon>Rhabditida</taxon>
        <taxon>Rhabditina</taxon>
        <taxon>Rhabditomorpha</taxon>
        <taxon>Rhabditoidea</taxon>
        <taxon>Rhabditidae</taxon>
        <taxon>Peloderinae</taxon>
        <taxon>Caenorhabditis</taxon>
    </lineage>
</organism>
<comment type="caution">
    <text evidence="4">The sequence shown here is derived from an EMBL/GenBank/DDBJ whole genome shotgun (WGS) entry which is preliminary data.</text>
</comment>
<reference evidence="4" key="1">
    <citation type="submission" date="2022-11" db="EMBL/GenBank/DDBJ databases">
        <authorList>
            <person name="Kikuchi T."/>
        </authorList>
    </citation>
    <scope>NUCLEOTIDE SEQUENCE</scope>
    <source>
        <strain evidence="4">PS1010</strain>
    </source>
</reference>
<sequence>MIFWLIFAPLQIFAAQNQNYQENDPNLEFVQVIWRHGDRTPGELLHPSDISKWPQGIGELTEQGIQQQFRLGKWLNSRYAKWIGDLEMNLEKIYIRSSDYNRTLMSAQANMAGFFPPKTGIAHNIQWRPIPIHTMPREQDKELYESIKCPVAEKELENQWKSPKALNILKEFNGELAIIRRNLGEMVGIRDIWRVFDNFWCEKCNRIAWPTWMNDTVFERLEMLYHRISMLEYETEVLRRLRGGTLLSEIMTRFQQKPPNNLKFYAYSAHDSTIAALLSTLGIKFETFPKYATCLMLEMHKSGNLSENSPILRVFHKNETDSERVFEIFVPGCGEIPCRIERVQSLMRKYFPENWKLECGIVETNETIYVATIFVLIFTTCLSTTLLLLDRLKLKFRRKKSKRASADAIPMLEEEEIDSDEEI</sequence>
<evidence type="ECO:0000256" key="3">
    <source>
        <dbReference type="SAM" id="Phobius"/>
    </source>
</evidence>
<dbReference type="AlphaFoldDB" id="A0A9P1N148"/>
<proteinExistence type="inferred from homology"/>
<dbReference type="EMBL" id="CANHGI010000003">
    <property type="protein sequence ID" value="CAI5444055.1"/>
    <property type="molecule type" value="Genomic_DNA"/>
</dbReference>
<accession>A0A9P1N148</accession>
<protein>
    <recommendedName>
        <fullName evidence="6">Lysosomal acid phosphatase</fullName>
    </recommendedName>
</protein>
<keyword evidence="3" id="KW-1133">Transmembrane helix</keyword>
<comment type="catalytic activity">
    <reaction evidence="1">
        <text>a phosphate monoester + H2O = an alcohol + phosphate</text>
        <dbReference type="Rhea" id="RHEA:15017"/>
        <dbReference type="ChEBI" id="CHEBI:15377"/>
        <dbReference type="ChEBI" id="CHEBI:30879"/>
        <dbReference type="ChEBI" id="CHEBI:43474"/>
        <dbReference type="ChEBI" id="CHEBI:67140"/>
        <dbReference type="EC" id="3.1.3.2"/>
    </reaction>
</comment>
<evidence type="ECO:0000313" key="5">
    <source>
        <dbReference type="Proteomes" id="UP001152747"/>
    </source>
</evidence>
<dbReference type="PANTHER" id="PTHR11567">
    <property type="entry name" value="ACID PHOSPHATASE-RELATED"/>
    <property type="match status" value="1"/>
</dbReference>
<evidence type="ECO:0000256" key="1">
    <source>
        <dbReference type="ARBA" id="ARBA00000032"/>
    </source>
</evidence>
<evidence type="ECO:0008006" key="6">
    <source>
        <dbReference type="Google" id="ProtNLM"/>
    </source>
</evidence>
<dbReference type="GO" id="GO:0003993">
    <property type="term" value="F:acid phosphatase activity"/>
    <property type="evidence" value="ECO:0007669"/>
    <property type="project" value="UniProtKB-EC"/>
</dbReference>
<keyword evidence="5" id="KW-1185">Reference proteome</keyword>
<dbReference type="InterPro" id="IPR050645">
    <property type="entry name" value="Histidine_acid_phosphatase"/>
</dbReference>
<feature type="transmembrane region" description="Helical" evidence="3">
    <location>
        <begin position="368"/>
        <end position="389"/>
    </location>
</feature>
<dbReference type="SUPFAM" id="SSF53254">
    <property type="entry name" value="Phosphoglycerate mutase-like"/>
    <property type="match status" value="1"/>
</dbReference>
<dbReference type="InterPro" id="IPR000560">
    <property type="entry name" value="His_Pase_clade-2"/>
</dbReference>
<gene>
    <name evidence="4" type="ORF">CAMP_LOCUS6692</name>
</gene>
<evidence type="ECO:0000313" key="4">
    <source>
        <dbReference type="EMBL" id="CAI5444055.1"/>
    </source>
</evidence>
<dbReference type="InterPro" id="IPR033379">
    <property type="entry name" value="Acid_Pase_AS"/>
</dbReference>
<name>A0A9P1N148_9PELO</name>